<name>A0AAW9DV45_ACIAO</name>
<accession>A0AAW9DV45</accession>
<dbReference type="InterPro" id="IPR045313">
    <property type="entry name" value="CBR1-like"/>
</dbReference>
<evidence type="ECO:0000313" key="5">
    <source>
        <dbReference type="EMBL" id="MDX5932994.1"/>
    </source>
</evidence>
<reference evidence="5 6" key="1">
    <citation type="submission" date="2023-11" db="EMBL/GenBank/DDBJ databases">
        <title>MicrobeMod: A computational toolkit for identifying prokaryotic methylation and restriction-modification with nanopore sequencing.</title>
        <authorList>
            <person name="Crits-Christoph A."/>
            <person name="Kang S.C."/>
            <person name="Lee H."/>
            <person name="Ostrov N."/>
        </authorList>
    </citation>
    <scope>NUCLEOTIDE SEQUENCE [LARGE SCALE GENOMIC DNA]</scope>
    <source>
        <strain evidence="5 6">DSMZ 700</strain>
    </source>
</reference>
<dbReference type="InterPro" id="IPR020904">
    <property type="entry name" value="Sc_DH/Rdtase_CS"/>
</dbReference>
<sequence>MADRIALITGGNKGLGFETARRLTDQGVRVYIGAREPERGAEAASRLGVEWLQLDVTNEASVLDAAARFAERESRLDILVNNAGIAGSRKPAAELTGEDAETVFATNVVGPVRVMNAFIPWMKTSSNPVIVNVSSGLGSFAVTQNPQRFESQIRMPLYCASKSALTMLTLQYARALPGFRINAADPGYTATDFNGHRGEQTIEEGTEAIIQLAMLPPDGPTGTFVDRGGPVPW</sequence>
<dbReference type="RefSeq" id="WP_319615846.1">
    <property type="nucleotide sequence ID" value="NZ_JAWXYB010000018.1"/>
</dbReference>
<dbReference type="AlphaFoldDB" id="A0AAW9DV45"/>
<dbReference type="PROSITE" id="PS00061">
    <property type="entry name" value="ADH_SHORT"/>
    <property type="match status" value="1"/>
</dbReference>
<dbReference type="Pfam" id="PF00106">
    <property type="entry name" value="adh_short"/>
    <property type="match status" value="1"/>
</dbReference>
<evidence type="ECO:0000256" key="2">
    <source>
        <dbReference type="ARBA" id="ARBA00022857"/>
    </source>
</evidence>
<dbReference type="GO" id="GO:0016616">
    <property type="term" value="F:oxidoreductase activity, acting on the CH-OH group of donors, NAD or NADP as acceptor"/>
    <property type="evidence" value="ECO:0007669"/>
    <property type="project" value="InterPro"/>
</dbReference>
<organism evidence="5 6">
    <name type="scientific">Acidiphilium acidophilum</name>
    <name type="common">Thiobacillus acidophilus</name>
    <dbReference type="NCBI Taxonomy" id="76588"/>
    <lineage>
        <taxon>Bacteria</taxon>
        <taxon>Pseudomonadati</taxon>
        <taxon>Pseudomonadota</taxon>
        <taxon>Alphaproteobacteria</taxon>
        <taxon>Acetobacterales</taxon>
        <taxon>Acidocellaceae</taxon>
        <taxon>Acidiphilium</taxon>
    </lineage>
</organism>
<dbReference type="InterPro" id="IPR002347">
    <property type="entry name" value="SDR_fam"/>
</dbReference>
<dbReference type="SUPFAM" id="SSF51735">
    <property type="entry name" value="NAD(P)-binding Rossmann-fold domains"/>
    <property type="match status" value="1"/>
</dbReference>
<gene>
    <name evidence="5" type="ORF">SIL87_19765</name>
</gene>
<dbReference type="PANTHER" id="PTHR43490">
    <property type="entry name" value="(+)-NEOMENTHOL DEHYDROGENASE"/>
    <property type="match status" value="1"/>
</dbReference>
<evidence type="ECO:0000313" key="6">
    <source>
        <dbReference type="Proteomes" id="UP001279553"/>
    </source>
</evidence>
<dbReference type="PRINTS" id="PR00080">
    <property type="entry name" value="SDRFAMILY"/>
</dbReference>
<protein>
    <submittedName>
        <fullName evidence="5">SDR family oxidoreductase</fullName>
    </submittedName>
</protein>
<comment type="similarity">
    <text evidence="1 4">Belongs to the short-chain dehydrogenases/reductases (SDR) family.</text>
</comment>
<dbReference type="CDD" id="cd05324">
    <property type="entry name" value="carb_red_PTCR-like_SDR_c"/>
    <property type="match status" value="1"/>
</dbReference>
<dbReference type="Proteomes" id="UP001279553">
    <property type="component" value="Unassembled WGS sequence"/>
</dbReference>
<dbReference type="PANTHER" id="PTHR43490:SF99">
    <property type="entry name" value="SHORT-CHAIN DEHYDROGENASE_REDUCTASE"/>
    <property type="match status" value="1"/>
</dbReference>
<keyword evidence="3" id="KW-0560">Oxidoreductase</keyword>
<comment type="caution">
    <text evidence="5">The sequence shown here is derived from an EMBL/GenBank/DDBJ whole genome shotgun (WGS) entry which is preliminary data.</text>
</comment>
<evidence type="ECO:0000256" key="1">
    <source>
        <dbReference type="ARBA" id="ARBA00006484"/>
    </source>
</evidence>
<evidence type="ECO:0000256" key="4">
    <source>
        <dbReference type="RuleBase" id="RU000363"/>
    </source>
</evidence>
<keyword evidence="6" id="KW-1185">Reference proteome</keyword>
<dbReference type="Gene3D" id="3.40.50.720">
    <property type="entry name" value="NAD(P)-binding Rossmann-like Domain"/>
    <property type="match status" value="1"/>
</dbReference>
<dbReference type="InterPro" id="IPR036291">
    <property type="entry name" value="NAD(P)-bd_dom_sf"/>
</dbReference>
<dbReference type="PRINTS" id="PR00081">
    <property type="entry name" value="GDHRDH"/>
</dbReference>
<proteinExistence type="inferred from homology"/>
<dbReference type="EMBL" id="JAWXYB010000018">
    <property type="protein sequence ID" value="MDX5932994.1"/>
    <property type="molecule type" value="Genomic_DNA"/>
</dbReference>
<keyword evidence="2" id="KW-0521">NADP</keyword>
<evidence type="ECO:0000256" key="3">
    <source>
        <dbReference type="ARBA" id="ARBA00023002"/>
    </source>
</evidence>